<evidence type="ECO:0000256" key="2">
    <source>
        <dbReference type="ARBA" id="ARBA00022908"/>
    </source>
</evidence>
<dbReference type="Gene3D" id="1.10.150.130">
    <property type="match status" value="1"/>
</dbReference>
<protein>
    <submittedName>
        <fullName evidence="5">Uncharacterized protein</fullName>
    </submittedName>
</protein>
<proteinExistence type="inferred from homology"/>
<comment type="similarity">
    <text evidence="1">Belongs to the 'phage' integrase family.</text>
</comment>
<dbReference type="PROSITE" id="PS51900">
    <property type="entry name" value="CB"/>
    <property type="match status" value="1"/>
</dbReference>
<name>A0A9X6VBK4_BACTU</name>
<dbReference type="RefSeq" id="WP_042595998.1">
    <property type="nucleotide sequence ID" value="NZ_CP014847.1"/>
</dbReference>
<sequence>MKIERTLNSIVLVDDNMRIVPEVLNFTNHLTQQGKSINTIRSYIRDLKTYYEWMELEDLQVYAVKPRHMPSFIKYVDSKNVRGKVSAATLNRYLATLSTFYRYFEVVEGFIQEIDIKSTSKLKHNLYNKGYLRHVTKNWNGSVYSFFKRKNPKKADKKRILPDVAKQFYHTIEKRWLNNEKLRIRNKLIFRVLYETGMRIGELLHLRVTDYDYPDSFQKVGNIYLVHRDNDDGDRQLKTGERTIPVSTSLLKEIDDYIMYHRPFNKEVEYIFVSHSVGNEGEAPTRQAMEKFFCEVFEASGIKNVRITPHSLRHTHASNLQDLGVDINVIKERLGHSSLLTTSRYAKPSIETLTMAYERYLHSKKGSAF</sequence>
<dbReference type="EMBL" id="NTUS01000037">
    <property type="protein sequence ID" value="PFB07303.1"/>
    <property type="molecule type" value="Genomic_DNA"/>
</dbReference>
<comment type="caution">
    <text evidence="5">The sequence shown here is derived from an EMBL/GenBank/DDBJ whole genome shotgun (WGS) entry which is preliminary data.</text>
</comment>
<dbReference type="PROSITE" id="PS51898">
    <property type="entry name" value="TYR_RECOMBINASE"/>
    <property type="match status" value="1"/>
</dbReference>
<dbReference type="InterPro" id="IPR013762">
    <property type="entry name" value="Integrase-like_cat_sf"/>
</dbReference>
<organism evidence="5 6">
    <name type="scientific">Bacillus thuringiensis</name>
    <dbReference type="NCBI Taxonomy" id="1428"/>
    <lineage>
        <taxon>Bacteria</taxon>
        <taxon>Bacillati</taxon>
        <taxon>Bacillota</taxon>
        <taxon>Bacilli</taxon>
        <taxon>Bacillales</taxon>
        <taxon>Bacillaceae</taxon>
        <taxon>Bacillus</taxon>
        <taxon>Bacillus cereus group</taxon>
    </lineage>
</organism>
<dbReference type="Proteomes" id="UP000220397">
    <property type="component" value="Unassembled WGS sequence"/>
</dbReference>
<gene>
    <name evidence="5" type="ORF">CN398_12730</name>
</gene>
<dbReference type="InterPro" id="IPR044068">
    <property type="entry name" value="CB"/>
</dbReference>
<evidence type="ECO:0000256" key="3">
    <source>
        <dbReference type="ARBA" id="ARBA00023125"/>
    </source>
</evidence>
<evidence type="ECO:0000256" key="1">
    <source>
        <dbReference type="ARBA" id="ARBA00008857"/>
    </source>
</evidence>
<dbReference type="InterPro" id="IPR011010">
    <property type="entry name" value="DNA_brk_join_enz"/>
</dbReference>
<dbReference type="Pfam" id="PF00589">
    <property type="entry name" value="Phage_integrase"/>
    <property type="match status" value="1"/>
</dbReference>
<dbReference type="InterPro" id="IPR010998">
    <property type="entry name" value="Integrase_recombinase_N"/>
</dbReference>
<reference evidence="5 6" key="1">
    <citation type="submission" date="2017-09" db="EMBL/GenBank/DDBJ databases">
        <title>Large-scale bioinformatics analysis of Bacillus genomes uncovers conserved roles of natural products in bacterial physiology.</title>
        <authorList>
            <consortium name="Agbiome Team Llc"/>
            <person name="Bleich R.M."/>
            <person name="Kirk G.J."/>
            <person name="Santa Maria K.C."/>
            <person name="Allen S.E."/>
            <person name="Farag S."/>
            <person name="Shank E.A."/>
            <person name="Bowers A."/>
        </authorList>
    </citation>
    <scope>NUCLEOTIDE SEQUENCE [LARGE SCALE GENOMIC DNA]</scope>
    <source>
        <strain evidence="5 6">AFS015413</strain>
    </source>
</reference>
<dbReference type="PANTHER" id="PTHR30349:SF41">
    <property type="entry name" value="INTEGRASE_RECOMBINASE PROTEIN MJ0367-RELATED"/>
    <property type="match status" value="1"/>
</dbReference>
<dbReference type="PANTHER" id="PTHR30349">
    <property type="entry name" value="PHAGE INTEGRASE-RELATED"/>
    <property type="match status" value="1"/>
</dbReference>
<dbReference type="GO" id="GO:0015074">
    <property type="term" value="P:DNA integration"/>
    <property type="evidence" value="ECO:0007669"/>
    <property type="project" value="UniProtKB-KW"/>
</dbReference>
<dbReference type="Gene3D" id="1.10.443.10">
    <property type="entry name" value="Intergrase catalytic core"/>
    <property type="match status" value="1"/>
</dbReference>
<evidence type="ECO:0000256" key="4">
    <source>
        <dbReference type="ARBA" id="ARBA00023172"/>
    </source>
</evidence>
<dbReference type="SUPFAM" id="SSF56349">
    <property type="entry name" value="DNA breaking-rejoining enzymes"/>
    <property type="match status" value="1"/>
</dbReference>
<keyword evidence="4" id="KW-0233">DNA recombination</keyword>
<accession>A0A9X6VBK4</accession>
<dbReference type="InterPro" id="IPR004107">
    <property type="entry name" value="Integrase_SAM-like_N"/>
</dbReference>
<evidence type="ECO:0000313" key="6">
    <source>
        <dbReference type="Proteomes" id="UP000220397"/>
    </source>
</evidence>
<keyword evidence="3" id="KW-0238">DNA-binding</keyword>
<dbReference type="InterPro" id="IPR002104">
    <property type="entry name" value="Integrase_catalytic"/>
</dbReference>
<evidence type="ECO:0000313" key="5">
    <source>
        <dbReference type="EMBL" id="PFB07303.1"/>
    </source>
</evidence>
<dbReference type="InterPro" id="IPR050090">
    <property type="entry name" value="Tyrosine_recombinase_XerCD"/>
</dbReference>
<dbReference type="GO" id="GO:0003677">
    <property type="term" value="F:DNA binding"/>
    <property type="evidence" value="ECO:0007669"/>
    <property type="project" value="UniProtKB-UniRule"/>
</dbReference>
<dbReference type="AlphaFoldDB" id="A0A9X6VBK4"/>
<keyword evidence="2" id="KW-0229">DNA integration</keyword>
<dbReference type="Pfam" id="PF02899">
    <property type="entry name" value="Phage_int_SAM_1"/>
    <property type="match status" value="1"/>
</dbReference>
<dbReference type="GO" id="GO:0006310">
    <property type="term" value="P:DNA recombination"/>
    <property type="evidence" value="ECO:0007669"/>
    <property type="project" value="UniProtKB-KW"/>
</dbReference>